<feature type="compositionally biased region" description="Polar residues" evidence="1">
    <location>
        <begin position="117"/>
        <end position="130"/>
    </location>
</feature>
<accession>A0AAD5TED6</accession>
<gene>
    <name evidence="3" type="ORF">HDU87_008632</name>
</gene>
<proteinExistence type="predicted"/>
<evidence type="ECO:0000256" key="2">
    <source>
        <dbReference type="SAM" id="SignalP"/>
    </source>
</evidence>
<feature type="chain" id="PRO_5042120843" evidence="2">
    <location>
        <begin position="19"/>
        <end position="174"/>
    </location>
</feature>
<evidence type="ECO:0000256" key="1">
    <source>
        <dbReference type="SAM" id="MobiDB-lite"/>
    </source>
</evidence>
<keyword evidence="2" id="KW-0732">Signal</keyword>
<name>A0AAD5TED6_9FUNG</name>
<feature type="region of interest" description="Disordered" evidence="1">
    <location>
        <begin position="114"/>
        <end position="174"/>
    </location>
</feature>
<comment type="caution">
    <text evidence="3">The sequence shown here is derived from an EMBL/GenBank/DDBJ whole genome shotgun (WGS) entry which is preliminary data.</text>
</comment>
<feature type="compositionally biased region" description="Low complexity" evidence="1">
    <location>
        <begin position="35"/>
        <end position="48"/>
    </location>
</feature>
<protein>
    <submittedName>
        <fullName evidence="3">Uncharacterized protein</fullName>
    </submittedName>
</protein>
<feature type="compositionally biased region" description="Polar residues" evidence="1">
    <location>
        <begin position="165"/>
        <end position="174"/>
    </location>
</feature>
<dbReference type="EMBL" id="JADGJQ010000090">
    <property type="protein sequence ID" value="KAJ3170930.1"/>
    <property type="molecule type" value="Genomic_DNA"/>
</dbReference>
<reference evidence="3" key="1">
    <citation type="submission" date="2020-05" db="EMBL/GenBank/DDBJ databases">
        <title>Phylogenomic resolution of chytrid fungi.</title>
        <authorList>
            <person name="Stajich J.E."/>
            <person name="Amses K."/>
            <person name="Simmons R."/>
            <person name="Seto K."/>
            <person name="Myers J."/>
            <person name="Bonds A."/>
            <person name="Quandt C.A."/>
            <person name="Barry K."/>
            <person name="Liu P."/>
            <person name="Grigoriev I."/>
            <person name="Longcore J.E."/>
            <person name="James T.Y."/>
        </authorList>
    </citation>
    <scope>NUCLEOTIDE SEQUENCE</scope>
    <source>
        <strain evidence="3">JEL0379</strain>
    </source>
</reference>
<feature type="region of interest" description="Disordered" evidence="1">
    <location>
        <begin position="27"/>
        <end position="48"/>
    </location>
</feature>
<keyword evidence="4" id="KW-1185">Reference proteome</keyword>
<evidence type="ECO:0000313" key="3">
    <source>
        <dbReference type="EMBL" id="KAJ3170930.1"/>
    </source>
</evidence>
<dbReference type="AlphaFoldDB" id="A0AAD5TED6"/>
<sequence>MRFLAILPLVTLAHLASAAPTLSFAIETPTPTPAAPGGRPTPTSTPTAIQSSAIVPATGRRPPFVTPIATTGFELPPGRGSSPTPTAIQSSAIVPATGRRPPFVTPIATTGFERTTEPSTTFSNVRSAASDSDAFGGPTSTETGRFEPSLTEQFEPRPSGVFGRTTATADVNNL</sequence>
<feature type="signal peptide" evidence="2">
    <location>
        <begin position="1"/>
        <end position="18"/>
    </location>
</feature>
<evidence type="ECO:0000313" key="4">
    <source>
        <dbReference type="Proteomes" id="UP001212152"/>
    </source>
</evidence>
<dbReference type="Proteomes" id="UP001212152">
    <property type="component" value="Unassembled WGS sequence"/>
</dbReference>
<organism evidence="3 4">
    <name type="scientific">Geranomyces variabilis</name>
    <dbReference type="NCBI Taxonomy" id="109894"/>
    <lineage>
        <taxon>Eukaryota</taxon>
        <taxon>Fungi</taxon>
        <taxon>Fungi incertae sedis</taxon>
        <taxon>Chytridiomycota</taxon>
        <taxon>Chytridiomycota incertae sedis</taxon>
        <taxon>Chytridiomycetes</taxon>
        <taxon>Spizellomycetales</taxon>
        <taxon>Powellomycetaceae</taxon>
        <taxon>Geranomyces</taxon>
    </lineage>
</organism>